<dbReference type="Proteomes" id="UP000325529">
    <property type="component" value="Chromosome"/>
</dbReference>
<dbReference type="InterPro" id="IPR010610">
    <property type="entry name" value="EryCIII-like_C"/>
</dbReference>
<feature type="compositionally biased region" description="Low complexity" evidence="3">
    <location>
        <begin position="410"/>
        <end position="432"/>
    </location>
</feature>
<comment type="similarity">
    <text evidence="1">Belongs to the UDP-glycosyltransferase family.</text>
</comment>
<dbReference type="EMBL" id="CP023699">
    <property type="protein sequence ID" value="QEU94709.1"/>
    <property type="molecule type" value="Genomic_DNA"/>
</dbReference>
<dbReference type="Gene3D" id="3.40.50.2000">
    <property type="entry name" value="Glycogen Phosphorylase B"/>
    <property type="match status" value="2"/>
</dbReference>
<feature type="region of interest" description="Disordered" evidence="3">
    <location>
        <begin position="406"/>
        <end position="432"/>
    </location>
</feature>
<dbReference type="KEGG" id="ska:CP970_30885"/>
<evidence type="ECO:0000256" key="2">
    <source>
        <dbReference type="ARBA" id="ARBA00022679"/>
    </source>
</evidence>
<dbReference type="GO" id="GO:0016758">
    <property type="term" value="F:hexosyltransferase activity"/>
    <property type="evidence" value="ECO:0007669"/>
    <property type="project" value="InterPro"/>
</dbReference>
<keyword evidence="6" id="KW-1185">Reference proteome</keyword>
<dbReference type="FunFam" id="3.40.50.2000:FF:000072">
    <property type="entry name" value="Glycosyl transferase"/>
    <property type="match status" value="1"/>
</dbReference>
<evidence type="ECO:0000259" key="4">
    <source>
        <dbReference type="Pfam" id="PF06722"/>
    </source>
</evidence>
<dbReference type="OrthoDB" id="6620093at2"/>
<dbReference type="NCBIfam" id="TIGR01426">
    <property type="entry name" value="MGT"/>
    <property type="match status" value="1"/>
</dbReference>
<evidence type="ECO:0000313" key="6">
    <source>
        <dbReference type="Proteomes" id="UP000325529"/>
    </source>
</evidence>
<dbReference type="PANTHER" id="PTHR48050">
    <property type="entry name" value="STEROL 3-BETA-GLUCOSYLTRANSFERASE"/>
    <property type="match status" value="1"/>
</dbReference>
<dbReference type="SUPFAM" id="SSF53756">
    <property type="entry name" value="UDP-Glycosyltransferase/glycogen phosphorylase"/>
    <property type="match status" value="1"/>
</dbReference>
<keyword evidence="2 5" id="KW-0808">Transferase</keyword>
<reference evidence="5 6" key="1">
    <citation type="submission" date="2017-09" db="EMBL/GenBank/DDBJ databases">
        <authorList>
            <person name="Lee N."/>
            <person name="Cho B.-K."/>
        </authorList>
    </citation>
    <scope>NUCLEOTIDE SEQUENCE [LARGE SCALE GENOMIC DNA]</scope>
    <source>
        <strain evidence="5 6">ATCC 12853</strain>
    </source>
</reference>
<accession>A0A5J6GGU1</accession>
<protein>
    <submittedName>
        <fullName evidence="5">Glycosyltransferase</fullName>
    </submittedName>
</protein>
<dbReference type="InterPro" id="IPR002213">
    <property type="entry name" value="UDP_glucos_trans"/>
</dbReference>
<gene>
    <name evidence="5" type="ORF">CP970_30885</name>
</gene>
<feature type="domain" description="Erythromycin biosynthesis protein CIII-like C-terminal" evidence="4">
    <location>
        <begin position="260"/>
        <end position="383"/>
    </location>
</feature>
<dbReference type="AlphaFoldDB" id="A0A5J6GGU1"/>
<dbReference type="InterPro" id="IPR050426">
    <property type="entry name" value="Glycosyltransferase_28"/>
</dbReference>
<dbReference type="Pfam" id="PF06722">
    <property type="entry name" value="EryCIII-like_C"/>
    <property type="match status" value="1"/>
</dbReference>
<sequence>MSHIAFFNIPGAGHVNPTVGIVEELVARGHRVSYAVTASQGAEVAKAGATLVPYETTMKRFRATMTKLEDNDRFTTGDFVQVLRGLLRETEALHPALDRAFADDRPDLLVYDGLSGWTGRLLAESWGIPSLRSIPTLATNEHWSLASDGEYASFDGEHAGLNEVYRDIGLMLEHLGAGISSQDFFASNDRGPALVYIPKEFQYRAETFADDFHFVGPGWNERKLDGDWQRRRGDGERPLVMVSLGTIHNDDVAFFQGCVDAFADAEWDVVMAVGGQVDVDRLVGVPSHVEVRRHVPLLRVLREADLFVTHAGMGSVMEALSFGVPMVAVPQMAEQRANADRVVELGAGVLLHRNEVSADSLRAAAESVMGDAGFAERAGVMRGHIERSGGAGEAADVIESLLGAERGSREAAAPEAAQAGAGAETVRAGVGR</sequence>
<dbReference type="CDD" id="cd03784">
    <property type="entry name" value="GT1_Gtf-like"/>
    <property type="match status" value="1"/>
</dbReference>
<evidence type="ECO:0000256" key="1">
    <source>
        <dbReference type="ARBA" id="ARBA00009995"/>
    </source>
</evidence>
<organism evidence="5 6">
    <name type="scientific">Streptomyces kanamyceticus</name>
    <dbReference type="NCBI Taxonomy" id="1967"/>
    <lineage>
        <taxon>Bacteria</taxon>
        <taxon>Bacillati</taxon>
        <taxon>Actinomycetota</taxon>
        <taxon>Actinomycetes</taxon>
        <taxon>Kitasatosporales</taxon>
        <taxon>Streptomycetaceae</taxon>
        <taxon>Streptomyces</taxon>
    </lineage>
</organism>
<dbReference type="GO" id="GO:0008194">
    <property type="term" value="F:UDP-glycosyltransferase activity"/>
    <property type="evidence" value="ECO:0007669"/>
    <property type="project" value="InterPro"/>
</dbReference>
<dbReference type="GO" id="GO:0017000">
    <property type="term" value="P:antibiotic biosynthetic process"/>
    <property type="evidence" value="ECO:0007669"/>
    <property type="project" value="UniProtKB-ARBA"/>
</dbReference>
<dbReference type="PANTHER" id="PTHR48050:SF13">
    <property type="entry name" value="STEROL 3-BETA-GLUCOSYLTRANSFERASE UGT80A2"/>
    <property type="match status" value="1"/>
</dbReference>
<proteinExistence type="inferred from homology"/>
<evidence type="ECO:0000256" key="3">
    <source>
        <dbReference type="SAM" id="MobiDB-lite"/>
    </source>
</evidence>
<dbReference type="InterPro" id="IPR006326">
    <property type="entry name" value="UDPGT_MGT-like"/>
</dbReference>
<name>A0A5J6GGU1_STRKN</name>
<evidence type="ECO:0000313" key="5">
    <source>
        <dbReference type="EMBL" id="QEU94709.1"/>
    </source>
</evidence>
<dbReference type="RefSeq" id="WP_079043710.1">
    <property type="nucleotide sequence ID" value="NZ_CP023699.1"/>
</dbReference>